<dbReference type="SUPFAM" id="SSF52540">
    <property type="entry name" value="P-loop containing nucleoside triphosphate hydrolases"/>
    <property type="match status" value="1"/>
</dbReference>
<dbReference type="GO" id="GO:0035556">
    <property type="term" value="P:intracellular signal transduction"/>
    <property type="evidence" value="ECO:0007669"/>
    <property type="project" value="InterPro"/>
</dbReference>
<protein>
    <submittedName>
        <fullName evidence="2">Adenylate/guanylate cyclase</fullName>
    </submittedName>
</protein>
<dbReference type="Pfam" id="PF00211">
    <property type="entry name" value="Guanylate_cyc"/>
    <property type="match status" value="1"/>
</dbReference>
<dbReference type="CDD" id="cd07302">
    <property type="entry name" value="CHD"/>
    <property type="match status" value="1"/>
</dbReference>
<dbReference type="Gene3D" id="3.30.450.40">
    <property type="match status" value="1"/>
</dbReference>
<dbReference type="SMART" id="SM00382">
    <property type="entry name" value="AAA"/>
    <property type="match status" value="1"/>
</dbReference>
<evidence type="ECO:0000259" key="1">
    <source>
        <dbReference type="PROSITE" id="PS50125"/>
    </source>
</evidence>
<proteinExistence type="predicted"/>
<dbReference type="SUPFAM" id="SSF55781">
    <property type="entry name" value="GAF domain-like"/>
    <property type="match status" value="1"/>
</dbReference>
<dbReference type="InterPro" id="IPR053159">
    <property type="entry name" value="Hybrid_Histidine_Kinase"/>
</dbReference>
<dbReference type="Pfam" id="PF13191">
    <property type="entry name" value="AAA_16"/>
    <property type="match status" value="1"/>
</dbReference>
<organism evidence="2">
    <name type="scientific">Mycobacterium sp. (strain MCS)</name>
    <dbReference type="NCBI Taxonomy" id="164756"/>
    <lineage>
        <taxon>Bacteria</taxon>
        <taxon>Bacillati</taxon>
        <taxon>Actinomycetota</taxon>
        <taxon>Actinomycetes</taxon>
        <taxon>Mycobacteriales</taxon>
        <taxon>Mycobacteriaceae</taxon>
        <taxon>Mycobacterium</taxon>
    </lineage>
</organism>
<gene>
    <name evidence="2" type="ordered locus">Mmcs_2314</name>
</gene>
<dbReference type="PANTHER" id="PTHR43642:SF1">
    <property type="entry name" value="HYBRID SIGNAL TRANSDUCTION HISTIDINE KINASE G"/>
    <property type="match status" value="1"/>
</dbReference>
<dbReference type="SMART" id="SM00044">
    <property type="entry name" value="CYCc"/>
    <property type="match status" value="1"/>
</dbReference>
<evidence type="ECO:0000313" key="2">
    <source>
        <dbReference type="EMBL" id="ABG08422.1"/>
    </source>
</evidence>
<dbReference type="InterPro" id="IPR003018">
    <property type="entry name" value="GAF"/>
</dbReference>
<dbReference type="KEGG" id="mmc:Mmcs_2314"/>
<dbReference type="InterPro" id="IPR003593">
    <property type="entry name" value="AAA+_ATPase"/>
</dbReference>
<dbReference type="GO" id="GO:0004016">
    <property type="term" value="F:adenylate cyclase activity"/>
    <property type="evidence" value="ECO:0007669"/>
    <property type="project" value="UniProtKB-ARBA"/>
</dbReference>
<feature type="domain" description="Guanylate cyclase" evidence="1">
    <location>
        <begin position="1222"/>
        <end position="1348"/>
    </location>
</feature>
<dbReference type="Gene3D" id="3.30.70.1230">
    <property type="entry name" value="Nucleotide cyclase"/>
    <property type="match status" value="1"/>
</dbReference>
<accession>A0A5Q5BJ89</accession>
<name>A0A5Q5BJ89_MYCSS</name>
<dbReference type="InterPro" id="IPR027417">
    <property type="entry name" value="P-loop_NTPase"/>
</dbReference>
<dbReference type="PANTHER" id="PTHR43642">
    <property type="entry name" value="HYBRID SIGNAL TRANSDUCTION HISTIDINE KINASE G"/>
    <property type="match status" value="1"/>
</dbReference>
<dbReference type="InterPro" id="IPR001054">
    <property type="entry name" value="A/G_cyclase"/>
</dbReference>
<dbReference type="Gene3D" id="3.40.50.300">
    <property type="entry name" value="P-loop containing nucleotide triphosphate hydrolases"/>
    <property type="match status" value="1"/>
</dbReference>
<sequence>MMTWPVKRRTEHAQHRATTVARWLANAAHDSGPGAVTARLLDLDGRVVGRGHQLAALRSAVEAAERAGGGCVLLSGAPGVGKSTLVQAFGDEITQHGCVFAYGRCRDGQPAPYAALSDALGGIVRAMESTAAPERDRWRAELLSGMSALSGVLGDLVPDVARVLGETTKVSDLNAAEARRRLHRAAIRLISDTSSFRPVALAIDDLHWADRDSLLLLSELLTTSLRNVLVLGTHRSGEFDPAAAGMASAHVRTLELAPLTRKDLEELLAVVCGRGLELGDVAAEFHHRTGGNPLQVRQLLHRAQRDGALITSGTGGRPCWDLRVLSSIEVTATTAEFLGHLLGQLRPIDRAVLGSLTCFAGEFDLDDATAAAARPADVVAHALWSALELRLIEAVDGGGRRIANAISRDARYRFSHDRVAEAARVGLSAEDKRRIHLRIGRRLMRQGDDRLFEAARHLGIGGQGLADEQERLAFVDVLQRAARKAKAQTSFPLALECCRNALGLLGEGRWAAHLPLTRQLQLDAANAALLVGDVAGLHALLDEAEVMLVEPADRARLAYLRLKGCVAQNHLQEALETGLRALDELGEPLPAAAGKPRMAAAVVRMKLTMSRWSDERLLSLPHCEDRCVIETQRILTELRSLSYIVAPNLFPLIVRRQLELTLAHGHTSSSPLALVSFGLLLVLTGDRSGSQRFGEVGMRLADRDEFLEARPQTIFLYHNFIRHWRHPLRDGLSRLRDAVAEALDQGDHEYAGFLAAALLSQSFWIGRPLSEIDALARSLVPEIRSQPVPSALCQAVQQICLNLMGRSGDPFLLAGESGYDEREALAAARREGDEVALSTVATMKLGLHFWCGDYTGAAEAAIDTLAHAGGMAGTAIFQLDHMIAALSMIHAAPDDRATRQCVHQALELHRKWAADAPENYAAPWELLEGVWARARGRHRKAEIHFDRAMTLAERNQLPLVGALAHEEAATHYADVGRQSLAEHLLRTAHQRWLRQGMTMRATKLARNHPWLLSRELVPAESDGIDPSAAHHVMRALSGARTADRLATVVLGTVADLTDAGRILLFTGEGEGIAVVAVREGENTRIVDGPWTEVGYDRSVVRGVTDSGAPLSIPSDPARRVTAVLATPILVQDRVIGVVYAEHSDTGRDFTPVQQEAVAFVCDQAAAPLWNFQLEQRLRAADEHRRSLIDVQSKFVPNELLRILDIDDLRRVRSGYRVERTMTVLISDIRGYTTMLEDMSVSEASNLAMGFMRAVEVPIISCNGMIQDVRGDEIVAVFDSDPDDAVRAGLAMLRSLHDHNQDRLAHGSEELRVGIGINTGTVGVGLVGGVNRMVLTIIGDAVNLAARIESANKRYGSALLISDATCARLADRGQFDIRRMERVMVVNRRRPVTIYEVYDDDPAPLRDAKRDAQPAFDRAFALFDAGETGEARTAFQHCRRLLPGDPIAPLHLAHCDAVTHGEMSPGQGIVLVHK</sequence>
<dbReference type="Pfam" id="PF01590">
    <property type="entry name" value="GAF"/>
    <property type="match status" value="1"/>
</dbReference>
<dbReference type="InterPro" id="IPR041664">
    <property type="entry name" value="AAA_16"/>
</dbReference>
<dbReference type="SMART" id="SM00065">
    <property type="entry name" value="GAF"/>
    <property type="match status" value="1"/>
</dbReference>
<dbReference type="EMBL" id="CP000384">
    <property type="protein sequence ID" value="ABG08422.1"/>
    <property type="molecule type" value="Genomic_DNA"/>
</dbReference>
<reference evidence="2" key="1">
    <citation type="submission" date="2006-06" db="EMBL/GenBank/DDBJ databases">
        <title>Complete sequence of chromosome of Mycobacterium sp. MCS.</title>
        <authorList>
            <consortium name="US DOE Joint Genome Institute"/>
            <person name="Copeland A."/>
            <person name="Lucas S."/>
            <person name="Lapidus A."/>
            <person name="Barry K."/>
            <person name="Detter J.C."/>
            <person name="Glavina del Rio T."/>
            <person name="Hammon N."/>
            <person name="Israni S."/>
            <person name="Dalin E."/>
            <person name="Tice H."/>
            <person name="Pitluck S."/>
            <person name="Martinez M."/>
            <person name="Schmutz J."/>
            <person name="Larimer F."/>
            <person name="Land M."/>
            <person name="Hauser L."/>
            <person name="Kyrpides N."/>
            <person name="Kim E."/>
            <person name="Miller C.D."/>
            <person name="Hughes J.E."/>
            <person name="Anderson A.J."/>
            <person name="Sims R.C."/>
            <person name="Richardson P."/>
        </authorList>
    </citation>
    <scope>NUCLEOTIDE SEQUENCE [LARGE SCALE GENOMIC DNA]</scope>
    <source>
        <strain evidence="2">MCS</strain>
    </source>
</reference>
<dbReference type="InterPro" id="IPR029787">
    <property type="entry name" value="Nucleotide_cyclase"/>
</dbReference>
<dbReference type="InterPro" id="IPR029016">
    <property type="entry name" value="GAF-like_dom_sf"/>
</dbReference>
<dbReference type="SUPFAM" id="SSF55073">
    <property type="entry name" value="Nucleotide cyclase"/>
    <property type="match status" value="1"/>
</dbReference>
<dbReference type="GO" id="GO:0009190">
    <property type="term" value="P:cyclic nucleotide biosynthetic process"/>
    <property type="evidence" value="ECO:0007669"/>
    <property type="project" value="InterPro"/>
</dbReference>
<dbReference type="PROSITE" id="PS50125">
    <property type="entry name" value="GUANYLATE_CYCLASE_2"/>
    <property type="match status" value="1"/>
</dbReference>